<dbReference type="PROSITE" id="PS01359">
    <property type="entry name" value="ZF_PHD_1"/>
    <property type="match status" value="1"/>
</dbReference>
<evidence type="ECO:0000259" key="5">
    <source>
        <dbReference type="PROSITE" id="PS50016"/>
    </source>
</evidence>
<dbReference type="PANTHER" id="PTHR46510:SF1">
    <property type="entry name" value="BROMODOMAIN ADJACENT TO ZINC FINGER DOMAIN PROTEIN 1A"/>
    <property type="match status" value="1"/>
</dbReference>
<gene>
    <name evidence="8" type="primary">LOC105173893</name>
</gene>
<dbReference type="GO" id="GO:0008270">
    <property type="term" value="F:zinc ion binding"/>
    <property type="evidence" value="ECO:0007669"/>
    <property type="project" value="UniProtKB-KW"/>
</dbReference>
<keyword evidence="1" id="KW-0479">Metal-binding</keyword>
<dbReference type="OrthoDB" id="787137at2759"/>
<name>A0A8M8V5A1_SESIN</name>
<accession>A0A8M8V5A1</accession>
<feature type="domain" description="PHD-type" evidence="5">
    <location>
        <begin position="269"/>
        <end position="319"/>
    </location>
</feature>
<dbReference type="InterPro" id="IPR019787">
    <property type="entry name" value="Znf_PHD-finger"/>
</dbReference>
<keyword evidence="2 4" id="KW-0863">Zinc-finger</keyword>
<dbReference type="AlphaFoldDB" id="A0A8M8V5A1"/>
<dbReference type="InterPro" id="IPR001965">
    <property type="entry name" value="Znf_PHD"/>
</dbReference>
<evidence type="ECO:0000256" key="4">
    <source>
        <dbReference type="PROSITE-ProRule" id="PRU00146"/>
    </source>
</evidence>
<dbReference type="GO" id="GO:0000228">
    <property type="term" value="C:nuclear chromosome"/>
    <property type="evidence" value="ECO:0007669"/>
    <property type="project" value="TreeGrafter"/>
</dbReference>
<dbReference type="PANTHER" id="PTHR46510">
    <property type="entry name" value="BROMODOMAIN ADJACENT TO ZINC FINGER DOMAIN PROTEIN 1A"/>
    <property type="match status" value="1"/>
</dbReference>
<dbReference type="PROSITE" id="PS51050">
    <property type="entry name" value="ZF_CW"/>
    <property type="match status" value="1"/>
</dbReference>
<dbReference type="InterPro" id="IPR011124">
    <property type="entry name" value="Znf_CW"/>
</dbReference>
<dbReference type="Pfam" id="PF00628">
    <property type="entry name" value="PHD"/>
    <property type="match status" value="1"/>
</dbReference>
<proteinExistence type="predicted"/>
<dbReference type="Gene3D" id="3.30.40.100">
    <property type="match status" value="1"/>
</dbReference>
<dbReference type="RefSeq" id="XP_020553782.1">
    <property type="nucleotide sequence ID" value="XM_020698123.1"/>
</dbReference>
<sequence>MQLLHWQTEVQNTDAKLPSLLSGTCLLYVSDFMKQQESPYWMPGTNNPENCSILHQYHLDGCDELHSDRRKRDDDLCSLNCARNFSQLSTSSTMCQDAAPTFVYRRRRQRRSSVSMCSIQTSAGAKPSDDSHSAISSAAPSVAAQEHIVSFSECATEAVAASFNRCSAGEEALVSDVDRVINVCCANDNCSSSKSNLALSSVSLKIDMDDVGECSSSGALSAEKVSYEMSERDICISIIRNQGPVDRVGTRQERDSSVNTCIRNDIYYSQPCKICEHLDSTSNMLICDNCLDAFHMSCCNPCIKRIPVGEWLCTSCSKKRHKILKEKSFSISSEIGNGNSASEGELGSTEFMFTDTEPYMSNVRIGDEFQADVPDWSNSSPTYNECDPYVDWLEMDSSNNVSMQERNYTKPLKLSSIGNWLQCQGLIEGIGEGGEATTCGKWRRAPLFEVQTDDWECFCCVLWDPSHADCAVPQELDTEEVMRQLKYIEMHALQLRPQLAAKRRKLNFSKRP</sequence>
<evidence type="ECO:0000313" key="8">
    <source>
        <dbReference type="RefSeq" id="XP_020553782.1"/>
    </source>
</evidence>
<dbReference type="FunFam" id="3.30.40.100:FF:000005">
    <property type="entry name" value="uncharacterized protein LOC106759733 isoform X4"/>
    <property type="match status" value="1"/>
</dbReference>
<dbReference type="InterPro" id="IPR047171">
    <property type="entry name" value="BAZ1A"/>
</dbReference>
<evidence type="ECO:0000256" key="3">
    <source>
        <dbReference type="ARBA" id="ARBA00022833"/>
    </source>
</evidence>
<reference evidence="8" key="1">
    <citation type="submission" date="2025-08" db="UniProtKB">
        <authorList>
            <consortium name="RefSeq"/>
        </authorList>
    </citation>
    <scope>IDENTIFICATION</scope>
</reference>
<dbReference type="KEGG" id="sind:105173893"/>
<dbReference type="Proteomes" id="UP000504604">
    <property type="component" value="Linkage group LG11"/>
</dbReference>
<dbReference type="SMART" id="SM00249">
    <property type="entry name" value="PHD"/>
    <property type="match status" value="1"/>
</dbReference>
<dbReference type="Gene3D" id="3.30.40.10">
    <property type="entry name" value="Zinc/RING finger domain, C3HC4 (zinc finger)"/>
    <property type="match status" value="1"/>
</dbReference>
<dbReference type="GO" id="GO:0006355">
    <property type="term" value="P:regulation of DNA-templated transcription"/>
    <property type="evidence" value="ECO:0007669"/>
    <property type="project" value="TreeGrafter"/>
</dbReference>
<protein>
    <submittedName>
        <fullName evidence="8">Uncharacterized protein LOC105173893 isoform X1</fullName>
    </submittedName>
</protein>
<keyword evidence="3" id="KW-0862">Zinc</keyword>
<dbReference type="InterPro" id="IPR013083">
    <property type="entry name" value="Znf_RING/FYVE/PHD"/>
</dbReference>
<evidence type="ECO:0000259" key="6">
    <source>
        <dbReference type="PROSITE" id="PS51050"/>
    </source>
</evidence>
<feature type="domain" description="CW-type" evidence="6">
    <location>
        <begin position="414"/>
        <end position="478"/>
    </location>
</feature>
<evidence type="ECO:0000313" key="7">
    <source>
        <dbReference type="Proteomes" id="UP000504604"/>
    </source>
</evidence>
<dbReference type="InterPro" id="IPR011011">
    <property type="entry name" value="Znf_FYVE_PHD"/>
</dbReference>
<dbReference type="GO" id="GO:0031445">
    <property type="term" value="P:regulation of heterochromatin formation"/>
    <property type="evidence" value="ECO:0007669"/>
    <property type="project" value="TreeGrafter"/>
</dbReference>
<dbReference type="PROSITE" id="PS50016">
    <property type="entry name" value="ZF_PHD_2"/>
    <property type="match status" value="1"/>
</dbReference>
<dbReference type="GO" id="GO:0003677">
    <property type="term" value="F:DNA binding"/>
    <property type="evidence" value="ECO:0007669"/>
    <property type="project" value="TreeGrafter"/>
</dbReference>
<evidence type="ECO:0000256" key="2">
    <source>
        <dbReference type="ARBA" id="ARBA00022771"/>
    </source>
</evidence>
<keyword evidence="7" id="KW-1185">Reference proteome</keyword>
<dbReference type="GO" id="GO:0045740">
    <property type="term" value="P:positive regulation of DNA replication"/>
    <property type="evidence" value="ECO:0007669"/>
    <property type="project" value="TreeGrafter"/>
</dbReference>
<organism evidence="7 8">
    <name type="scientific">Sesamum indicum</name>
    <name type="common">Oriental sesame</name>
    <name type="synonym">Sesamum orientale</name>
    <dbReference type="NCBI Taxonomy" id="4182"/>
    <lineage>
        <taxon>Eukaryota</taxon>
        <taxon>Viridiplantae</taxon>
        <taxon>Streptophyta</taxon>
        <taxon>Embryophyta</taxon>
        <taxon>Tracheophyta</taxon>
        <taxon>Spermatophyta</taxon>
        <taxon>Magnoliopsida</taxon>
        <taxon>eudicotyledons</taxon>
        <taxon>Gunneridae</taxon>
        <taxon>Pentapetalae</taxon>
        <taxon>asterids</taxon>
        <taxon>lamiids</taxon>
        <taxon>Lamiales</taxon>
        <taxon>Pedaliaceae</taxon>
        <taxon>Sesamum</taxon>
    </lineage>
</organism>
<evidence type="ECO:0000256" key="1">
    <source>
        <dbReference type="ARBA" id="ARBA00022723"/>
    </source>
</evidence>
<dbReference type="GO" id="GO:0006338">
    <property type="term" value="P:chromatin remodeling"/>
    <property type="evidence" value="ECO:0007669"/>
    <property type="project" value="InterPro"/>
</dbReference>
<dbReference type="GeneID" id="105173893"/>
<dbReference type="SUPFAM" id="SSF57903">
    <property type="entry name" value="FYVE/PHD zinc finger"/>
    <property type="match status" value="1"/>
</dbReference>
<dbReference type="InterPro" id="IPR019786">
    <property type="entry name" value="Zinc_finger_PHD-type_CS"/>
</dbReference>
<dbReference type="GO" id="GO:0008623">
    <property type="term" value="C:CHRAC"/>
    <property type="evidence" value="ECO:0007669"/>
    <property type="project" value="TreeGrafter"/>
</dbReference>